<accession>A0ABY3NBM6</accession>
<reference evidence="1 2" key="1">
    <citation type="submission" date="2019-07" db="EMBL/GenBank/DDBJ databases">
        <title>Genomic Encyclopedia of Archaeal and Bacterial Type Strains, Phase II (KMG-II): from individual species to whole genera.</title>
        <authorList>
            <person name="Goeker M."/>
        </authorList>
    </citation>
    <scope>NUCLEOTIDE SEQUENCE [LARGE SCALE GENOMIC DNA]</scope>
    <source>
        <strain evidence="1 2">DSM 14571</strain>
    </source>
</reference>
<evidence type="ECO:0000313" key="2">
    <source>
        <dbReference type="Proteomes" id="UP000324513"/>
    </source>
</evidence>
<sequence length="143" mass="16418">MKRYDKVQNTNISGLNNTIVINNLTASVNKRPLALTLEKGDTYVEFNIRTEMITEENGDKSIIFPKVRGNKVIGLVEAVLTKQETHMSYYTYNSESSLYKDYKDDFQDALDRYQSRRQIKLSASIKPMADTEIEGVVITVKRK</sequence>
<dbReference type="Proteomes" id="UP000324513">
    <property type="component" value="Unassembled WGS sequence"/>
</dbReference>
<feature type="non-terminal residue" evidence="1">
    <location>
        <position position="143"/>
    </location>
</feature>
<proteinExistence type="predicted"/>
<name>A0ABY3NBM6_ELIMR</name>
<dbReference type="EMBL" id="VNHK01000015">
    <property type="protein sequence ID" value="TYO85258.1"/>
    <property type="molecule type" value="Genomic_DNA"/>
</dbReference>
<protein>
    <submittedName>
        <fullName evidence="1">Uncharacterized protein</fullName>
    </submittedName>
</protein>
<keyword evidence="2" id="KW-1185">Reference proteome</keyword>
<organism evidence="1 2">
    <name type="scientific">Elizabethkingia miricola</name>
    <name type="common">Chryseobacterium miricola</name>
    <dbReference type="NCBI Taxonomy" id="172045"/>
    <lineage>
        <taxon>Bacteria</taxon>
        <taxon>Pseudomonadati</taxon>
        <taxon>Bacteroidota</taxon>
        <taxon>Flavobacteriia</taxon>
        <taxon>Flavobacteriales</taxon>
        <taxon>Weeksellaceae</taxon>
        <taxon>Elizabethkingia</taxon>
    </lineage>
</organism>
<gene>
    <name evidence="1" type="ORF">LX74_03493</name>
</gene>
<evidence type="ECO:0000313" key="1">
    <source>
        <dbReference type="EMBL" id="TYO85258.1"/>
    </source>
</evidence>
<comment type="caution">
    <text evidence="1">The sequence shown here is derived from an EMBL/GenBank/DDBJ whole genome shotgun (WGS) entry which is preliminary data.</text>
</comment>